<dbReference type="HOGENOM" id="CLU_1417125_0_0_1"/>
<dbReference type="EnsemblPlants" id="OBART11G02050.1">
    <property type="protein sequence ID" value="OBART11G02050.1"/>
    <property type="gene ID" value="OBART11G02050"/>
</dbReference>
<keyword evidence="2" id="KW-1185">Reference proteome</keyword>
<protein>
    <submittedName>
        <fullName evidence="1">Uncharacterized protein</fullName>
    </submittedName>
</protein>
<reference evidence="1" key="1">
    <citation type="journal article" date="2009" name="Rice">
        <title>De Novo Next Generation Sequencing of Plant Genomes.</title>
        <authorList>
            <person name="Rounsley S."/>
            <person name="Marri P.R."/>
            <person name="Yu Y."/>
            <person name="He R."/>
            <person name="Sisneros N."/>
            <person name="Goicoechea J.L."/>
            <person name="Lee S.J."/>
            <person name="Angelova A."/>
            <person name="Kudrna D."/>
            <person name="Luo M."/>
            <person name="Affourtit J."/>
            <person name="Desany B."/>
            <person name="Knight J."/>
            <person name="Niazi F."/>
            <person name="Egholm M."/>
            <person name="Wing R.A."/>
        </authorList>
    </citation>
    <scope>NUCLEOTIDE SEQUENCE [LARGE SCALE GENOMIC DNA]</scope>
    <source>
        <strain evidence="1">cv. IRGC 105608</strain>
    </source>
</reference>
<reference evidence="1" key="2">
    <citation type="submission" date="2015-03" db="UniProtKB">
        <authorList>
            <consortium name="EnsemblPlants"/>
        </authorList>
    </citation>
    <scope>IDENTIFICATION</scope>
</reference>
<proteinExistence type="predicted"/>
<dbReference type="AlphaFoldDB" id="A0A0D3HHU6"/>
<accession>A0A0D3HHU6</accession>
<dbReference type="PaxDb" id="65489-OBART11G02050.1"/>
<dbReference type="Gramene" id="OBART11G02050.1">
    <property type="protein sequence ID" value="OBART11G02050.1"/>
    <property type="gene ID" value="OBART11G02050"/>
</dbReference>
<dbReference type="Proteomes" id="UP000026960">
    <property type="component" value="Chromosome 11"/>
</dbReference>
<name>A0A0D3HHU6_9ORYZ</name>
<organism evidence="1">
    <name type="scientific">Oryza barthii</name>
    <dbReference type="NCBI Taxonomy" id="65489"/>
    <lineage>
        <taxon>Eukaryota</taxon>
        <taxon>Viridiplantae</taxon>
        <taxon>Streptophyta</taxon>
        <taxon>Embryophyta</taxon>
        <taxon>Tracheophyta</taxon>
        <taxon>Spermatophyta</taxon>
        <taxon>Magnoliopsida</taxon>
        <taxon>Liliopsida</taxon>
        <taxon>Poales</taxon>
        <taxon>Poaceae</taxon>
        <taxon>BOP clade</taxon>
        <taxon>Oryzoideae</taxon>
        <taxon>Oryzeae</taxon>
        <taxon>Oryzinae</taxon>
        <taxon>Oryza</taxon>
    </lineage>
</organism>
<sequence length="192" mass="21375">MEQCEDRGGRYLRQVSQNFTFTVKPLTVTSFALRNLIRGVLPELHSIDGVVEPRNSSVSGGALVFLGTIPGSLADVMNRKKRSCNFEDIEAEITVTTMLINCLLCSSTHPLLRAVDCGLYLVAEDDGRAKDEEHGQQQGGCIRANNKASTTQEYLQNEGKPVYLSAMKLKKLKPDRWSKKERKKERAGLNSM</sequence>
<evidence type="ECO:0000313" key="1">
    <source>
        <dbReference type="EnsemblPlants" id="OBART11G02050.1"/>
    </source>
</evidence>
<evidence type="ECO:0000313" key="2">
    <source>
        <dbReference type="Proteomes" id="UP000026960"/>
    </source>
</evidence>